<dbReference type="GO" id="GO:0005524">
    <property type="term" value="F:ATP binding"/>
    <property type="evidence" value="ECO:0007669"/>
    <property type="project" value="UniProtKB-KW"/>
</dbReference>
<dbReference type="PROSITE" id="PS00211">
    <property type="entry name" value="ABC_TRANSPORTER_1"/>
    <property type="match status" value="1"/>
</dbReference>
<comment type="similarity">
    <text evidence="2">Belongs to the ABC transporter superfamily.</text>
</comment>
<gene>
    <name evidence="10" type="ORF">CBF28_01060</name>
</gene>
<dbReference type="Gene3D" id="3.40.50.300">
    <property type="entry name" value="P-loop containing nucleotide triphosphate hydrolases"/>
    <property type="match status" value="1"/>
</dbReference>
<feature type="domain" description="ABC transporter" evidence="9">
    <location>
        <begin position="4"/>
        <end position="246"/>
    </location>
</feature>
<dbReference type="PANTHER" id="PTHR43553:SF24">
    <property type="entry name" value="ENERGY-COUPLING FACTOR TRANSPORTER ATP-BINDING PROTEIN ECFA1"/>
    <property type="match status" value="1"/>
</dbReference>
<protein>
    <recommendedName>
        <fullName evidence="9">ABC transporter domain-containing protein</fullName>
    </recommendedName>
</protein>
<evidence type="ECO:0000256" key="8">
    <source>
        <dbReference type="ARBA" id="ARBA00023136"/>
    </source>
</evidence>
<dbReference type="InterPro" id="IPR003593">
    <property type="entry name" value="AAA+_ATPase"/>
</dbReference>
<keyword evidence="11" id="KW-1185">Reference proteome</keyword>
<dbReference type="AlphaFoldDB" id="A0A430B9A6"/>
<comment type="subcellular location">
    <subcellularLocation>
        <location evidence="1">Cell membrane</location>
        <topology evidence="1">Peripheral membrane protein</topology>
    </subcellularLocation>
</comment>
<evidence type="ECO:0000256" key="1">
    <source>
        <dbReference type="ARBA" id="ARBA00004202"/>
    </source>
</evidence>
<dbReference type="FunFam" id="3.40.50.300:FF:000224">
    <property type="entry name" value="Energy-coupling factor transporter ATP-binding protein EcfA"/>
    <property type="match status" value="1"/>
</dbReference>
<dbReference type="PROSITE" id="PS50893">
    <property type="entry name" value="ABC_TRANSPORTER_2"/>
    <property type="match status" value="1"/>
</dbReference>
<keyword evidence="7" id="KW-1278">Translocase</keyword>
<sequence>MAYITCDNLTYSYPLSEEPVLNDLSFEAQKGEFIGIVGQNGSGKTTFCHALRGFAPLFYKGEFSGQITLAEKKIHEMKRLSDIADLVGYVFQNPFTQMSGIEETVFQEMAFGLENLGLPKEKIINNVTRTLTDLGLTSIQDKHPLYLSGGQQQKVALGSVLAMNPEILIADEPTSQLDPAATKEIFSLLKENQKNGKTIFLVEHKIDLLYEYATRILIIHEGKIVVDDKPEIAFLDDRLAMFGVEMPNILALGQLLKETYSLDFLPTKQQEIEEVLLFYRDRK</sequence>
<dbReference type="InterPro" id="IPR003439">
    <property type="entry name" value="ABC_transporter-like_ATP-bd"/>
</dbReference>
<dbReference type="InterPro" id="IPR027417">
    <property type="entry name" value="P-loop_NTPase"/>
</dbReference>
<dbReference type="GeneID" id="95579838"/>
<dbReference type="OrthoDB" id="9784332at2"/>
<dbReference type="Pfam" id="PF00005">
    <property type="entry name" value="ABC_tran"/>
    <property type="match status" value="1"/>
</dbReference>
<dbReference type="GO" id="GO:0043190">
    <property type="term" value="C:ATP-binding cassette (ABC) transporter complex"/>
    <property type="evidence" value="ECO:0007669"/>
    <property type="project" value="TreeGrafter"/>
</dbReference>
<keyword evidence="3" id="KW-0813">Transport</keyword>
<dbReference type="SMART" id="SM00382">
    <property type="entry name" value="AAA"/>
    <property type="match status" value="1"/>
</dbReference>
<dbReference type="GO" id="GO:0042626">
    <property type="term" value="F:ATPase-coupled transmembrane transporter activity"/>
    <property type="evidence" value="ECO:0007669"/>
    <property type="project" value="TreeGrafter"/>
</dbReference>
<accession>A0A430B9A6</accession>
<dbReference type="GO" id="GO:0016887">
    <property type="term" value="F:ATP hydrolysis activity"/>
    <property type="evidence" value="ECO:0007669"/>
    <property type="project" value="InterPro"/>
</dbReference>
<dbReference type="RefSeq" id="WP_126790995.1">
    <property type="nucleotide sequence ID" value="NZ_CP060720.1"/>
</dbReference>
<dbReference type="InterPro" id="IPR017871">
    <property type="entry name" value="ABC_transporter-like_CS"/>
</dbReference>
<evidence type="ECO:0000259" key="9">
    <source>
        <dbReference type="PROSITE" id="PS50893"/>
    </source>
</evidence>
<keyword evidence="6" id="KW-0067">ATP-binding</keyword>
<dbReference type="EMBL" id="NGKB01000001">
    <property type="protein sequence ID" value="RSU16807.1"/>
    <property type="molecule type" value="Genomic_DNA"/>
</dbReference>
<dbReference type="InterPro" id="IPR015856">
    <property type="entry name" value="ABC_transpr_CbiO/EcfA_su"/>
</dbReference>
<evidence type="ECO:0000256" key="6">
    <source>
        <dbReference type="ARBA" id="ARBA00022840"/>
    </source>
</evidence>
<proteinExistence type="inferred from homology"/>
<keyword evidence="4" id="KW-1003">Cell membrane</keyword>
<evidence type="ECO:0000256" key="7">
    <source>
        <dbReference type="ARBA" id="ARBA00022967"/>
    </source>
</evidence>
<keyword evidence="8" id="KW-0472">Membrane</keyword>
<evidence type="ECO:0000313" key="11">
    <source>
        <dbReference type="Proteomes" id="UP000288028"/>
    </source>
</evidence>
<dbReference type="Proteomes" id="UP000288028">
    <property type="component" value="Unassembled WGS sequence"/>
</dbReference>
<keyword evidence="5" id="KW-0547">Nucleotide-binding</keyword>
<reference evidence="10 11" key="1">
    <citation type="submission" date="2017-05" db="EMBL/GenBank/DDBJ databases">
        <title>Vagococcus spp. assemblies.</title>
        <authorList>
            <person name="Gulvik C.A."/>
        </authorList>
    </citation>
    <scope>NUCLEOTIDE SEQUENCE [LARGE SCALE GENOMIC DNA]</scope>
    <source>
        <strain evidence="10 11">SS1714</strain>
    </source>
</reference>
<dbReference type="CDD" id="cd03225">
    <property type="entry name" value="ABC_cobalt_CbiO_domain1"/>
    <property type="match status" value="1"/>
</dbReference>
<dbReference type="SUPFAM" id="SSF52540">
    <property type="entry name" value="P-loop containing nucleoside triphosphate hydrolases"/>
    <property type="match status" value="1"/>
</dbReference>
<organism evidence="10 11">
    <name type="scientific">Vagococcus carniphilus</name>
    <dbReference type="NCBI Taxonomy" id="218144"/>
    <lineage>
        <taxon>Bacteria</taxon>
        <taxon>Bacillati</taxon>
        <taxon>Bacillota</taxon>
        <taxon>Bacilli</taxon>
        <taxon>Lactobacillales</taxon>
        <taxon>Enterococcaceae</taxon>
        <taxon>Vagococcus</taxon>
    </lineage>
</organism>
<name>A0A430B9A6_9ENTE</name>
<evidence type="ECO:0000256" key="4">
    <source>
        <dbReference type="ARBA" id="ARBA00022475"/>
    </source>
</evidence>
<dbReference type="PANTHER" id="PTHR43553">
    <property type="entry name" value="HEAVY METAL TRANSPORTER"/>
    <property type="match status" value="1"/>
</dbReference>
<evidence type="ECO:0000313" key="10">
    <source>
        <dbReference type="EMBL" id="RSU16807.1"/>
    </source>
</evidence>
<dbReference type="InterPro" id="IPR050095">
    <property type="entry name" value="ECF_ABC_transporter_ATP-bd"/>
</dbReference>
<evidence type="ECO:0000256" key="3">
    <source>
        <dbReference type="ARBA" id="ARBA00022448"/>
    </source>
</evidence>
<evidence type="ECO:0000256" key="5">
    <source>
        <dbReference type="ARBA" id="ARBA00022741"/>
    </source>
</evidence>
<comment type="caution">
    <text evidence="10">The sequence shown here is derived from an EMBL/GenBank/DDBJ whole genome shotgun (WGS) entry which is preliminary data.</text>
</comment>
<evidence type="ECO:0000256" key="2">
    <source>
        <dbReference type="ARBA" id="ARBA00005417"/>
    </source>
</evidence>